<evidence type="ECO:0000256" key="1">
    <source>
        <dbReference type="SAM" id="MobiDB-lite"/>
    </source>
</evidence>
<feature type="region of interest" description="Disordered" evidence="1">
    <location>
        <begin position="796"/>
        <end position="817"/>
    </location>
</feature>
<protein>
    <submittedName>
        <fullName evidence="2">Uncharacterized protein</fullName>
    </submittedName>
</protein>
<name>A0A812P623_9DINO</name>
<feature type="compositionally biased region" description="Basic and acidic residues" evidence="1">
    <location>
        <begin position="796"/>
        <end position="809"/>
    </location>
</feature>
<dbReference type="Proteomes" id="UP000604046">
    <property type="component" value="Unassembled WGS sequence"/>
</dbReference>
<accession>A0A812P623</accession>
<evidence type="ECO:0000313" key="2">
    <source>
        <dbReference type="EMBL" id="CAE7351626.1"/>
    </source>
</evidence>
<comment type="caution">
    <text evidence="2">The sequence shown here is derived from an EMBL/GenBank/DDBJ whole genome shotgun (WGS) entry which is preliminary data.</text>
</comment>
<proteinExistence type="predicted"/>
<organism evidence="2 3">
    <name type="scientific">Symbiodinium natans</name>
    <dbReference type="NCBI Taxonomy" id="878477"/>
    <lineage>
        <taxon>Eukaryota</taxon>
        <taxon>Sar</taxon>
        <taxon>Alveolata</taxon>
        <taxon>Dinophyceae</taxon>
        <taxon>Suessiales</taxon>
        <taxon>Symbiodiniaceae</taxon>
        <taxon>Symbiodinium</taxon>
    </lineage>
</organism>
<feature type="compositionally biased region" description="Gly residues" evidence="1">
    <location>
        <begin position="924"/>
        <end position="945"/>
    </location>
</feature>
<feature type="region of interest" description="Disordered" evidence="1">
    <location>
        <begin position="924"/>
        <end position="956"/>
    </location>
</feature>
<feature type="compositionally biased region" description="Low complexity" evidence="1">
    <location>
        <begin position="946"/>
        <end position="956"/>
    </location>
</feature>
<evidence type="ECO:0000313" key="3">
    <source>
        <dbReference type="Proteomes" id="UP000604046"/>
    </source>
</evidence>
<keyword evidence="3" id="KW-1185">Reference proteome</keyword>
<reference evidence="2" key="1">
    <citation type="submission" date="2021-02" db="EMBL/GenBank/DDBJ databases">
        <authorList>
            <person name="Dougan E. K."/>
            <person name="Rhodes N."/>
            <person name="Thang M."/>
            <person name="Chan C."/>
        </authorList>
    </citation>
    <scope>NUCLEOTIDE SEQUENCE</scope>
</reference>
<dbReference type="AlphaFoldDB" id="A0A812P623"/>
<gene>
    <name evidence="2" type="ORF">SNAT2548_LOCUS18550</name>
</gene>
<feature type="compositionally biased region" description="Basic and acidic residues" evidence="1">
    <location>
        <begin position="510"/>
        <end position="525"/>
    </location>
</feature>
<dbReference type="EMBL" id="CAJNDS010002148">
    <property type="protein sequence ID" value="CAE7351626.1"/>
    <property type="molecule type" value="Genomic_DNA"/>
</dbReference>
<feature type="region of interest" description="Disordered" evidence="1">
    <location>
        <begin position="498"/>
        <end position="525"/>
    </location>
</feature>
<sequence length="956" mass="103811">MMRGIRAATCQEKQARLTLHLALKRPDSNRYVVDALILPRRQGISSAAEILQLVGKFLAAATECNNGVPPVGVAYDGASCNSAINKMLNGLMNAQDMAGIPFFASCRVETLQLRFWPYGRVVFSEQEGLSYPMVGFIDGLHVQKRLSLQACCGARFLVHGCFWTSLSCQMRHGIGSKTHGCADTQSDRAAVARLSPSFTPRSWDAAGAQLHSLFGSLVAAISSASPAFSKKELAESALTLHYLLLLHLCHSCARFGKQYATYSISLTTVRNCTSLASHCLTSCQTHWEPRLLQEAPIESHFGRLKKHCAGAPGIKDCLYAVALETARQQEQLRKMDAKSLNMQRTAQSRDPLSESELLEAGSAALAAACQFQAYIQQDVTAEDIYGRLRTWYPAEGSKLLFQRDADQDEQEADDDFIPDLDTTMQELTVREMKLLAAARNSPEDAEAEQDPGTLIEKVASQAMMRESLHELRQNQFLAGEGTVELDEDTGDHGQASVEEIEDMATTDPLPLEREERDPTSEQPKTLRDILTAATAKRESCFDLREASAQGADGALRRVSCLAGPIRHFAKFVRLEEGLLSLAWIERQKAPEGEWNRAEHELAMARLAQDSSKTRVARATLWAASAASLCQQVLARNRQASEQDRGLFPVELYRPPVSMKDASFQIVLIKGAAAKAGAGDRKVVPCCVMAAFRGCAVRTKSAETVIRTGKPSSGFLQSSCARMIHASELVFDTNTQQYWTSSSSEPILFDPAGCVLGELTVAKASRVGMKLVIELTPAAEQAMASLRKPGAKLPELAHHEKESETLHKPPAEQPDTNTFTERSFSKAALATKVPLFLDGVRRALERMNVELVNSDGYVILGDQSKACWSDLCQRTVSYLAKEFKDSTGDAFSRAVYSAVKRLVPDQDAASGTWWWGGGKGGGGGGGMCMSDEWGGGGGGGGGGGKPGSAKKSSNPEP</sequence>